<dbReference type="CDD" id="cd04905">
    <property type="entry name" value="ACT_CM-PDT"/>
    <property type="match status" value="1"/>
</dbReference>
<evidence type="ECO:0000256" key="8">
    <source>
        <dbReference type="PIRSR" id="PIRSR000336-1"/>
    </source>
</evidence>
<dbReference type="SUPFAM" id="SSF55021">
    <property type="entry name" value="ACT-like"/>
    <property type="match status" value="1"/>
</dbReference>
<evidence type="ECO:0000256" key="1">
    <source>
        <dbReference type="ARBA" id="ARBA00001954"/>
    </source>
</evidence>
<dbReference type="FunFam" id="1.10.800.10:FF:000004">
    <property type="entry name" value="Tyrosine 3-monooxygenase"/>
    <property type="match status" value="1"/>
</dbReference>
<dbReference type="GO" id="GO:0004505">
    <property type="term" value="F:phenylalanine 4-monooxygenase activity"/>
    <property type="evidence" value="ECO:0007669"/>
    <property type="project" value="UniProtKB-EC"/>
</dbReference>
<dbReference type="PANTHER" id="PTHR11473">
    <property type="entry name" value="AROMATIC AMINO ACID HYDROXYLASE"/>
    <property type="match status" value="1"/>
</dbReference>
<dbReference type="STRING" id="1890364.A0A2P6NC36"/>
<dbReference type="AlphaFoldDB" id="A0A2P6NC36"/>
<feature type="binding site" evidence="8">
    <location>
        <position position="295"/>
    </location>
    <ligand>
        <name>Fe cation</name>
        <dbReference type="ChEBI" id="CHEBI:24875"/>
    </ligand>
</feature>
<dbReference type="InterPro" id="IPR036951">
    <property type="entry name" value="ArAA_hydroxylase_sf"/>
</dbReference>
<keyword evidence="5" id="KW-0560">Oxidoreductase</keyword>
<dbReference type="PROSITE" id="PS51410">
    <property type="entry name" value="BH4_AAA_HYDROXYL_2"/>
    <property type="match status" value="1"/>
</dbReference>
<comment type="caution">
    <text evidence="12">The sequence shown here is derived from an EMBL/GenBank/DDBJ whole genome shotgun (WGS) entry which is preliminary data.</text>
</comment>
<protein>
    <recommendedName>
        <fullName evidence="3">phenylalanine 4-monooxygenase</fullName>
        <ecNumber evidence="3">1.14.16.1</ecNumber>
    </recommendedName>
</protein>
<organism evidence="12 13">
    <name type="scientific">Planoprotostelium fungivorum</name>
    <dbReference type="NCBI Taxonomy" id="1890364"/>
    <lineage>
        <taxon>Eukaryota</taxon>
        <taxon>Amoebozoa</taxon>
        <taxon>Evosea</taxon>
        <taxon>Variosea</taxon>
        <taxon>Cavosteliida</taxon>
        <taxon>Cavosteliaceae</taxon>
        <taxon>Planoprotostelium</taxon>
    </lineage>
</organism>
<dbReference type="InterPro" id="IPR001273">
    <property type="entry name" value="ArAA_hydroxylase"/>
</dbReference>
<dbReference type="EMBL" id="MDYQ01000122">
    <property type="protein sequence ID" value="PRP81521.1"/>
    <property type="molecule type" value="Genomic_DNA"/>
</dbReference>
<dbReference type="EC" id="1.14.16.1" evidence="3"/>
<dbReference type="PROSITE" id="PS00367">
    <property type="entry name" value="BH4_AAA_HYDROXYL_1"/>
    <property type="match status" value="1"/>
</dbReference>
<dbReference type="PIRSF" id="PIRSF000336">
    <property type="entry name" value="TH"/>
    <property type="match status" value="1"/>
</dbReference>
<dbReference type="InterPro" id="IPR019774">
    <property type="entry name" value="Aromatic-AA_hydroxylase_C"/>
</dbReference>
<evidence type="ECO:0000259" key="10">
    <source>
        <dbReference type="PROSITE" id="PS51410"/>
    </source>
</evidence>
<dbReference type="InterPro" id="IPR018301">
    <property type="entry name" value="ArAA_hydroxylase_Fe/CU_BS"/>
</dbReference>
<sequence length="466" mass="53043">MATAVDSHHHNVSVPSSSVNRTTMIFSVPNRVGTLSDVLTVFRDQSINLSRIESRPSMAKNDFYDFFVDIEGTLEPHQNETVNGALKDLGVILKGDSILAQPHKKETESEMIPQTNFSYFSVPWFPRKLKDLDLICSKVLEYGQELDADHPGFKDIEYRKRRVLITENALKFRHGDKLPHVEYTKEERETWGVVYRKIMALLPQHVCRAYNYVLPLLEQNCGFGPDDVPQLEDISNFLQGEVLQIECTGWRLKPVSGLLSSRDFLNGLAFRVFHSTQYIRHPSQPLYTPEPDCIHDILGHCPLFADPDFADFSHEIGLASLGASDEDIEKLSTVYWFTVEFGVCREGTTVKAFGAGLISSFGELEYAMGLDKEKPKLLPFVPEVAATTKYPITTYQPTYFVAESFQDAKEKVIEFAARMNRPFSVRYNPWTQSVEVLDNKQKMSRFIKDIQTQMATLNAAMEKFIV</sequence>
<dbReference type="PRINTS" id="PR00372">
    <property type="entry name" value="FYWHYDRXLASE"/>
</dbReference>
<dbReference type="GO" id="GO:0004664">
    <property type="term" value="F:prephenate dehydratase activity"/>
    <property type="evidence" value="ECO:0007669"/>
    <property type="project" value="InterPro"/>
</dbReference>
<dbReference type="InterPro" id="IPR018528">
    <property type="entry name" value="Preph_deHydtase_CS"/>
</dbReference>
<evidence type="ECO:0000256" key="7">
    <source>
        <dbReference type="ARBA" id="ARBA00023033"/>
    </source>
</evidence>
<gene>
    <name evidence="12" type="ORF">PROFUN_10883</name>
</gene>
<accession>A0A2P6NC36</accession>
<dbReference type="InParanoid" id="A0A2P6NC36"/>
<keyword evidence="4 8" id="KW-0479">Metal-binding</keyword>
<dbReference type="InterPro" id="IPR045865">
    <property type="entry name" value="ACT-like_dom_sf"/>
</dbReference>
<feature type="domain" description="Biopterin-dependent aromatic amino acid hydroxylase family profile" evidence="10">
    <location>
        <begin position="109"/>
        <end position="465"/>
    </location>
</feature>
<comment type="cofactor">
    <cofactor evidence="1 9">
        <name>Fe(2+)</name>
        <dbReference type="ChEBI" id="CHEBI:29033"/>
    </cofactor>
</comment>
<dbReference type="FunCoup" id="A0A2P6NC36">
    <property type="interactions" value="44"/>
</dbReference>
<dbReference type="GO" id="GO:0009094">
    <property type="term" value="P:L-phenylalanine biosynthetic process"/>
    <property type="evidence" value="ECO:0007669"/>
    <property type="project" value="InterPro"/>
</dbReference>
<dbReference type="Gene3D" id="1.10.800.10">
    <property type="entry name" value="Aromatic amino acid hydroxylase"/>
    <property type="match status" value="1"/>
</dbReference>
<reference evidence="12 13" key="1">
    <citation type="journal article" date="2018" name="Genome Biol. Evol.">
        <title>Multiple Roots of Fruiting Body Formation in Amoebozoa.</title>
        <authorList>
            <person name="Hillmann F."/>
            <person name="Forbes G."/>
            <person name="Novohradska S."/>
            <person name="Ferling I."/>
            <person name="Riege K."/>
            <person name="Groth M."/>
            <person name="Westermann M."/>
            <person name="Marz M."/>
            <person name="Spaller T."/>
            <person name="Winckler T."/>
            <person name="Schaap P."/>
            <person name="Glockner G."/>
        </authorList>
    </citation>
    <scope>NUCLEOTIDE SEQUENCE [LARGE SCALE GENOMIC DNA]</scope>
    <source>
        <strain evidence="12 13">Jena</strain>
    </source>
</reference>
<evidence type="ECO:0000256" key="5">
    <source>
        <dbReference type="ARBA" id="ARBA00023002"/>
    </source>
</evidence>
<evidence type="ECO:0000256" key="6">
    <source>
        <dbReference type="ARBA" id="ARBA00023004"/>
    </source>
</evidence>
<evidence type="ECO:0000256" key="4">
    <source>
        <dbReference type="ARBA" id="ARBA00022723"/>
    </source>
</evidence>
<dbReference type="InterPro" id="IPR036329">
    <property type="entry name" value="Aro-AA_hydroxylase_C_sf"/>
</dbReference>
<keyword evidence="7" id="KW-0503">Monooxygenase</keyword>
<dbReference type="SUPFAM" id="SSF56534">
    <property type="entry name" value="Aromatic aminoacid monoxygenases, catalytic and oligomerization domains"/>
    <property type="match status" value="1"/>
</dbReference>
<feature type="binding site" evidence="8">
    <location>
        <position position="340"/>
    </location>
    <ligand>
        <name>Fe cation</name>
        <dbReference type="ChEBI" id="CHEBI:24875"/>
    </ligand>
</feature>
<evidence type="ECO:0000313" key="12">
    <source>
        <dbReference type="EMBL" id="PRP81521.1"/>
    </source>
</evidence>
<dbReference type="Proteomes" id="UP000241769">
    <property type="component" value="Unassembled WGS sequence"/>
</dbReference>
<dbReference type="InterPro" id="IPR002912">
    <property type="entry name" value="ACT_dom"/>
</dbReference>
<evidence type="ECO:0000313" key="13">
    <source>
        <dbReference type="Proteomes" id="UP000241769"/>
    </source>
</evidence>
<dbReference type="OrthoDB" id="983542at2759"/>
<comment type="similarity">
    <text evidence="2">Belongs to the biopterin-dependent aromatic amino acid hydroxylase family.</text>
</comment>
<evidence type="ECO:0000256" key="2">
    <source>
        <dbReference type="ARBA" id="ARBA00009712"/>
    </source>
</evidence>
<proteinExistence type="inferred from homology"/>
<evidence type="ECO:0000256" key="9">
    <source>
        <dbReference type="PIRSR" id="PIRSR601273-2"/>
    </source>
</evidence>
<evidence type="ECO:0000259" key="11">
    <source>
        <dbReference type="PROSITE" id="PS51671"/>
    </source>
</evidence>
<dbReference type="GO" id="GO:0005506">
    <property type="term" value="F:iron ion binding"/>
    <property type="evidence" value="ECO:0007669"/>
    <property type="project" value="InterPro"/>
</dbReference>
<keyword evidence="13" id="KW-1185">Reference proteome</keyword>
<dbReference type="Pfam" id="PF01842">
    <property type="entry name" value="ACT"/>
    <property type="match status" value="1"/>
</dbReference>
<feature type="binding site" evidence="8">
    <location>
        <position position="300"/>
    </location>
    <ligand>
        <name>Fe cation</name>
        <dbReference type="ChEBI" id="CHEBI:24875"/>
    </ligand>
</feature>
<dbReference type="PROSITE" id="PS00858">
    <property type="entry name" value="PREPHENATE_DEHYDR_2"/>
    <property type="match status" value="1"/>
</dbReference>
<dbReference type="PANTHER" id="PTHR11473:SF24">
    <property type="entry name" value="PHENYLALANINE-4-HYDROXYLASE"/>
    <property type="match status" value="1"/>
</dbReference>
<keyword evidence="6 8" id="KW-0408">Iron</keyword>
<feature type="domain" description="ACT" evidence="11">
    <location>
        <begin position="23"/>
        <end position="100"/>
    </location>
</feature>
<evidence type="ECO:0000256" key="3">
    <source>
        <dbReference type="ARBA" id="ARBA00011995"/>
    </source>
</evidence>
<dbReference type="InterPro" id="IPR019773">
    <property type="entry name" value="Tyrosine_3-monooxygenase-like"/>
</dbReference>
<dbReference type="Pfam" id="PF00351">
    <property type="entry name" value="Biopterin_H"/>
    <property type="match status" value="1"/>
</dbReference>
<name>A0A2P6NC36_9EUKA</name>
<dbReference type="PROSITE" id="PS51671">
    <property type="entry name" value="ACT"/>
    <property type="match status" value="1"/>
</dbReference>